<name>A0A1B2DKD5_9BACL</name>
<reference evidence="1" key="1">
    <citation type="submission" date="2016-08" db="EMBL/GenBank/DDBJ databases">
        <title>Complete Genome Seqeunce of Paenibacillus sp. BIHB 4019 from tea rhizoplane.</title>
        <authorList>
            <person name="Thakur R."/>
            <person name="Swarnkar M.K."/>
            <person name="Gulati A."/>
        </authorList>
    </citation>
    <scope>NUCLEOTIDE SEQUENCE [LARGE SCALE GENOMIC DNA]</scope>
    <source>
        <strain evidence="1">BIHB4019</strain>
    </source>
</reference>
<organism evidence="1">
    <name type="scientific">Paenibacillus sp. BIHB 4019</name>
    <dbReference type="NCBI Taxonomy" id="1870819"/>
    <lineage>
        <taxon>Bacteria</taxon>
        <taxon>Bacillati</taxon>
        <taxon>Bacillota</taxon>
        <taxon>Bacilli</taxon>
        <taxon>Bacillales</taxon>
        <taxon>Paenibacillaceae</taxon>
        <taxon>Paenibacillus</taxon>
    </lineage>
</organism>
<evidence type="ECO:0008006" key="2">
    <source>
        <dbReference type="Google" id="ProtNLM"/>
    </source>
</evidence>
<dbReference type="RefSeq" id="WP_099519330.1">
    <property type="nucleotide sequence ID" value="NZ_CP016808.1"/>
</dbReference>
<accession>A0A1B2DKD5</accession>
<sequence length="139" mass="15575">MIVLHAPDAPPKAKHAMKLTVKRIELFVIPALNVDDAGNRACLRVTTDKGIGFGETFVDEMERPNDWGLWCSALSSFIGTLSITGRSLRSEQADHHSVYNLFDHAIHHLKSWTAEIEPDDNASEEPILLSRSLFYLSIF</sequence>
<dbReference type="EMBL" id="CP016808">
    <property type="protein sequence ID" value="ANY68173.1"/>
    <property type="molecule type" value="Genomic_DNA"/>
</dbReference>
<gene>
    <name evidence="1" type="ORF">BBD42_18105</name>
</gene>
<dbReference type="AlphaFoldDB" id="A0A1B2DKD5"/>
<evidence type="ECO:0000313" key="1">
    <source>
        <dbReference type="EMBL" id="ANY68173.1"/>
    </source>
</evidence>
<protein>
    <recommendedName>
        <fullName evidence="2">Mandelate racemase/muconate lactonizing enzyme N-terminal domain-containing protein</fullName>
    </recommendedName>
</protein>
<proteinExistence type="predicted"/>